<dbReference type="EMBL" id="MNAD01001019">
    <property type="protein sequence ID" value="OJT08699.1"/>
    <property type="molecule type" value="Genomic_DNA"/>
</dbReference>
<organism evidence="1 2">
    <name type="scientific">Trametes pubescens</name>
    <name type="common">White-rot fungus</name>
    <dbReference type="NCBI Taxonomy" id="154538"/>
    <lineage>
        <taxon>Eukaryota</taxon>
        <taxon>Fungi</taxon>
        <taxon>Dikarya</taxon>
        <taxon>Basidiomycota</taxon>
        <taxon>Agaricomycotina</taxon>
        <taxon>Agaricomycetes</taxon>
        <taxon>Polyporales</taxon>
        <taxon>Polyporaceae</taxon>
        <taxon>Trametes</taxon>
    </lineage>
</organism>
<dbReference type="AlphaFoldDB" id="A0A1M2VM72"/>
<evidence type="ECO:0000313" key="1">
    <source>
        <dbReference type="EMBL" id="OJT08699.1"/>
    </source>
</evidence>
<dbReference type="PANTHER" id="PTHR42052">
    <property type="entry name" value="ABM DOMAIN-CONTAINING PROTEIN"/>
    <property type="match status" value="1"/>
</dbReference>
<keyword evidence="2" id="KW-1185">Reference proteome</keyword>
<dbReference type="SUPFAM" id="SSF54909">
    <property type="entry name" value="Dimeric alpha+beta barrel"/>
    <property type="match status" value="1"/>
</dbReference>
<dbReference type="OrthoDB" id="3542212at2759"/>
<reference evidence="1 2" key="1">
    <citation type="submission" date="2016-10" db="EMBL/GenBank/DDBJ databases">
        <title>Genome sequence of the basidiomycete white-rot fungus Trametes pubescens.</title>
        <authorList>
            <person name="Makela M.R."/>
            <person name="Granchi Z."/>
            <person name="Peng M."/>
            <person name="De Vries R.P."/>
            <person name="Grigoriev I."/>
            <person name="Riley R."/>
            <person name="Hilden K."/>
        </authorList>
    </citation>
    <scope>NUCLEOTIDE SEQUENCE [LARGE SCALE GENOMIC DNA]</scope>
    <source>
        <strain evidence="1 2">FBCC735</strain>
    </source>
</reference>
<comment type="caution">
    <text evidence="1">The sequence shown here is derived from an EMBL/GenBank/DDBJ whole genome shotgun (WGS) entry which is preliminary data.</text>
</comment>
<dbReference type="Gene3D" id="3.30.70.100">
    <property type="match status" value="1"/>
</dbReference>
<name>A0A1M2VM72_TRAPU</name>
<accession>A0A1M2VM72</accession>
<gene>
    <name evidence="1" type="ORF">TRAPUB_425</name>
</gene>
<dbReference type="OMA" id="LYLISGW"/>
<protein>
    <recommendedName>
        <fullName evidence="3">ABM domain-containing protein</fullName>
    </recommendedName>
</protein>
<evidence type="ECO:0000313" key="2">
    <source>
        <dbReference type="Proteomes" id="UP000184267"/>
    </source>
</evidence>
<sequence>MSVTEIATLRLVPPHTWSSPATRSFFAAAASQQAARSGCPLHYFQDTADAAIVYILTGWESVAAHEAWIASEANQKLLERGTGLIEVVGLQHARFAVELEGIDVVILERWEESGGGVEQERGAIVDVSGVVEEAPGHCYRLRGFAETQERGGEAGKLGEGTTFLRRMSVHDDDGVAA</sequence>
<evidence type="ECO:0008006" key="3">
    <source>
        <dbReference type="Google" id="ProtNLM"/>
    </source>
</evidence>
<dbReference type="Proteomes" id="UP000184267">
    <property type="component" value="Unassembled WGS sequence"/>
</dbReference>
<dbReference type="PANTHER" id="PTHR42052:SF1">
    <property type="entry name" value="ABM DOMAIN-CONTAINING PROTEIN"/>
    <property type="match status" value="1"/>
</dbReference>
<proteinExistence type="predicted"/>
<dbReference type="InterPro" id="IPR011008">
    <property type="entry name" value="Dimeric_a/b-barrel"/>
</dbReference>